<evidence type="ECO:0000256" key="5">
    <source>
        <dbReference type="SAM" id="Phobius"/>
    </source>
</evidence>
<keyword evidence="8" id="KW-1185">Reference proteome</keyword>
<dbReference type="PANTHER" id="PTHR37422">
    <property type="entry name" value="TEICHURONIC ACID BIOSYNTHESIS PROTEIN TUAE"/>
    <property type="match status" value="1"/>
</dbReference>
<dbReference type="Pfam" id="PF04932">
    <property type="entry name" value="Wzy_C"/>
    <property type="match status" value="1"/>
</dbReference>
<feature type="transmembrane region" description="Helical" evidence="5">
    <location>
        <begin position="68"/>
        <end position="87"/>
    </location>
</feature>
<feature type="transmembrane region" description="Helical" evidence="5">
    <location>
        <begin position="358"/>
        <end position="378"/>
    </location>
</feature>
<feature type="transmembrane region" description="Helical" evidence="5">
    <location>
        <begin position="326"/>
        <end position="346"/>
    </location>
</feature>
<dbReference type="GO" id="GO:0016874">
    <property type="term" value="F:ligase activity"/>
    <property type="evidence" value="ECO:0007669"/>
    <property type="project" value="UniProtKB-KW"/>
</dbReference>
<keyword evidence="2 5" id="KW-0812">Transmembrane</keyword>
<feature type="transmembrane region" description="Helical" evidence="5">
    <location>
        <begin position="190"/>
        <end position="206"/>
    </location>
</feature>
<evidence type="ECO:0000256" key="2">
    <source>
        <dbReference type="ARBA" id="ARBA00022692"/>
    </source>
</evidence>
<protein>
    <submittedName>
        <fullName evidence="7">O-antigen ligase family protein</fullName>
    </submittedName>
</protein>
<dbReference type="PANTHER" id="PTHR37422:SF17">
    <property type="entry name" value="O-ANTIGEN LIGASE"/>
    <property type="match status" value="1"/>
</dbReference>
<proteinExistence type="predicted"/>
<evidence type="ECO:0000256" key="1">
    <source>
        <dbReference type="ARBA" id="ARBA00004141"/>
    </source>
</evidence>
<evidence type="ECO:0000259" key="6">
    <source>
        <dbReference type="Pfam" id="PF04932"/>
    </source>
</evidence>
<feature type="domain" description="O-antigen ligase-related" evidence="6">
    <location>
        <begin position="195"/>
        <end position="343"/>
    </location>
</feature>
<feature type="transmembrane region" description="Helical" evidence="5">
    <location>
        <begin position="99"/>
        <end position="116"/>
    </location>
</feature>
<name>A0ABV7CTX6_9BACI</name>
<dbReference type="RefSeq" id="WP_390270149.1">
    <property type="nucleotide sequence ID" value="NZ_JBHRSA010000026.1"/>
</dbReference>
<feature type="transmembrane region" description="Helical" evidence="5">
    <location>
        <begin position="240"/>
        <end position="259"/>
    </location>
</feature>
<keyword evidence="7" id="KW-0436">Ligase</keyword>
<feature type="transmembrane region" description="Helical" evidence="5">
    <location>
        <begin position="7"/>
        <end position="24"/>
    </location>
</feature>
<comment type="caution">
    <text evidence="7">The sequence shown here is derived from an EMBL/GenBank/DDBJ whole genome shotgun (WGS) entry which is preliminary data.</text>
</comment>
<gene>
    <name evidence="7" type="ORF">ACFOGI_06340</name>
</gene>
<keyword evidence="4 5" id="KW-0472">Membrane</keyword>
<feature type="transmembrane region" description="Helical" evidence="5">
    <location>
        <begin position="158"/>
        <end position="178"/>
    </location>
</feature>
<feature type="transmembrane region" description="Helical" evidence="5">
    <location>
        <begin position="36"/>
        <end position="56"/>
    </location>
</feature>
<evidence type="ECO:0000313" key="7">
    <source>
        <dbReference type="EMBL" id="MFC3039866.1"/>
    </source>
</evidence>
<evidence type="ECO:0000256" key="4">
    <source>
        <dbReference type="ARBA" id="ARBA00023136"/>
    </source>
</evidence>
<accession>A0ABV7CTX6</accession>
<organism evidence="7 8">
    <name type="scientific">Virgibacillus xinjiangensis</name>
    <dbReference type="NCBI Taxonomy" id="393090"/>
    <lineage>
        <taxon>Bacteria</taxon>
        <taxon>Bacillati</taxon>
        <taxon>Bacillota</taxon>
        <taxon>Bacilli</taxon>
        <taxon>Bacillales</taxon>
        <taxon>Bacillaceae</taxon>
        <taxon>Virgibacillus</taxon>
    </lineage>
</organism>
<keyword evidence="3 5" id="KW-1133">Transmembrane helix</keyword>
<evidence type="ECO:0000256" key="3">
    <source>
        <dbReference type="ARBA" id="ARBA00022989"/>
    </source>
</evidence>
<dbReference type="InterPro" id="IPR051533">
    <property type="entry name" value="WaaL-like"/>
</dbReference>
<dbReference type="InterPro" id="IPR007016">
    <property type="entry name" value="O-antigen_ligase-rel_domated"/>
</dbReference>
<feature type="transmembrane region" description="Helical" evidence="5">
    <location>
        <begin position="123"/>
        <end position="146"/>
    </location>
</feature>
<reference evidence="8" key="1">
    <citation type="journal article" date="2019" name="Int. J. Syst. Evol. Microbiol.">
        <title>The Global Catalogue of Microorganisms (GCM) 10K type strain sequencing project: providing services to taxonomists for standard genome sequencing and annotation.</title>
        <authorList>
            <consortium name="The Broad Institute Genomics Platform"/>
            <consortium name="The Broad Institute Genome Sequencing Center for Infectious Disease"/>
            <person name="Wu L."/>
            <person name="Ma J."/>
        </authorList>
    </citation>
    <scope>NUCLEOTIDE SEQUENCE [LARGE SCALE GENOMIC DNA]</scope>
    <source>
        <strain evidence="8">KCTC 13128</strain>
    </source>
</reference>
<sequence length="419" mass="47995">MDRIKSIIRWILSFETLFVLFLFAGRYKADPRFEWIPFDLTAFFFGASVCAGVLIIYRNKCKFSTTSLLFILTFLVFLSYVLMSLYWTPSTEYAYEKTFYLWTLTLWSVLATSLIISSNVQRVYRFLFMVSAFGVWILAESIVSILTSENMKFINVLGGNYIGVSRILGLLFIITLSYSLFKVKSKKYKVSLYIFLAVVISVMFSTGSRGPLLAILIALTYLFIRAIYIRRSTIQIKKSFFTLFSGFILITLYMLYLFVNDKLPSSINRVLVVFTQDDFGSSAGARVTHYMNGIELWKDEFLFGHGIGSWGILNYGSDERSYPHNILLEVGVELGILGLLLFFLIHIIPLQKLLFSSYISRTITLILIFLGVNSLISGDLNDNRYYFSFMGLAMCINSLALKENKSYEGLYGKHGTFPF</sequence>
<dbReference type="EMBL" id="JBHRSA010000026">
    <property type="protein sequence ID" value="MFC3039866.1"/>
    <property type="molecule type" value="Genomic_DNA"/>
</dbReference>
<comment type="subcellular location">
    <subcellularLocation>
        <location evidence="1">Membrane</location>
        <topology evidence="1">Multi-pass membrane protein</topology>
    </subcellularLocation>
</comment>
<dbReference type="Proteomes" id="UP001595279">
    <property type="component" value="Unassembled WGS sequence"/>
</dbReference>
<feature type="transmembrane region" description="Helical" evidence="5">
    <location>
        <begin position="212"/>
        <end position="228"/>
    </location>
</feature>
<evidence type="ECO:0000313" key="8">
    <source>
        <dbReference type="Proteomes" id="UP001595279"/>
    </source>
</evidence>